<comment type="domain">
    <text evidence="5">The Q motif is unique to and characteristic of the DEAD box family of RNA helicases and controls ATP binding and hydrolysis.</text>
</comment>
<dbReference type="SMART" id="SM00487">
    <property type="entry name" value="DEXDc"/>
    <property type="match status" value="1"/>
</dbReference>
<dbReference type="GO" id="GO:0016787">
    <property type="term" value="F:hydrolase activity"/>
    <property type="evidence" value="ECO:0007669"/>
    <property type="project" value="UniProtKB-KW"/>
</dbReference>
<keyword evidence="2 5" id="KW-0378">Hydrolase</keyword>
<keyword evidence="3 5" id="KW-0067">ATP-binding</keyword>
<evidence type="ECO:0000256" key="4">
    <source>
        <dbReference type="ARBA" id="ARBA00022884"/>
    </source>
</evidence>
<evidence type="ECO:0000256" key="6">
    <source>
        <dbReference type="SAM" id="MobiDB-lite"/>
    </source>
</evidence>
<evidence type="ECO:0000256" key="3">
    <source>
        <dbReference type="ARBA" id="ARBA00022840"/>
    </source>
</evidence>
<proteinExistence type="inferred from homology"/>
<dbReference type="Pfam" id="PF00270">
    <property type="entry name" value="DEAD"/>
    <property type="match status" value="1"/>
</dbReference>
<name>A0A9P7Y5B9_9FUNG</name>
<protein>
    <recommendedName>
        <fullName evidence="5">ATP-dependent RNA helicase</fullName>
        <ecNumber evidence="5">3.6.4.13</ecNumber>
    </recommendedName>
</protein>
<evidence type="ECO:0000256" key="1">
    <source>
        <dbReference type="ARBA" id="ARBA00022741"/>
    </source>
</evidence>
<dbReference type="PANTHER" id="PTHR24031">
    <property type="entry name" value="RNA HELICASE"/>
    <property type="match status" value="1"/>
</dbReference>
<evidence type="ECO:0000259" key="8">
    <source>
        <dbReference type="PROSITE" id="PS51194"/>
    </source>
</evidence>
<comment type="function">
    <text evidence="5">RNA helicase.</text>
</comment>
<dbReference type="CDD" id="cd18787">
    <property type="entry name" value="SF2_C_DEAD"/>
    <property type="match status" value="1"/>
</dbReference>
<comment type="similarity">
    <text evidence="5">Belongs to the DEAD box helicase family.</text>
</comment>
<dbReference type="EMBL" id="JAHRHY010000001">
    <property type="protein sequence ID" value="KAG9073071.1"/>
    <property type="molecule type" value="Genomic_DNA"/>
</dbReference>
<keyword evidence="1 5" id="KW-0547">Nucleotide-binding</keyword>
<dbReference type="OrthoDB" id="2388250at2759"/>
<dbReference type="Proteomes" id="UP000707451">
    <property type="component" value="Unassembled WGS sequence"/>
</dbReference>
<dbReference type="InterPro" id="IPR011545">
    <property type="entry name" value="DEAD/DEAH_box_helicase_dom"/>
</dbReference>
<dbReference type="InterPro" id="IPR014001">
    <property type="entry name" value="Helicase_ATP-bd"/>
</dbReference>
<dbReference type="InterPro" id="IPR001650">
    <property type="entry name" value="Helicase_C-like"/>
</dbReference>
<feature type="region of interest" description="Disordered" evidence="6">
    <location>
        <begin position="689"/>
        <end position="712"/>
    </location>
</feature>
<evidence type="ECO:0000256" key="5">
    <source>
        <dbReference type="RuleBase" id="RU365068"/>
    </source>
</evidence>
<comment type="catalytic activity">
    <reaction evidence="5">
        <text>ATP + H2O = ADP + phosphate + H(+)</text>
        <dbReference type="Rhea" id="RHEA:13065"/>
        <dbReference type="ChEBI" id="CHEBI:15377"/>
        <dbReference type="ChEBI" id="CHEBI:15378"/>
        <dbReference type="ChEBI" id="CHEBI:30616"/>
        <dbReference type="ChEBI" id="CHEBI:43474"/>
        <dbReference type="ChEBI" id="CHEBI:456216"/>
        <dbReference type="EC" id="3.6.4.13"/>
    </reaction>
</comment>
<dbReference type="Gene3D" id="3.40.50.300">
    <property type="entry name" value="P-loop containing nucleotide triphosphate hydrolases"/>
    <property type="match status" value="2"/>
</dbReference>
<keyword evidence="4 5" id="KW-0694">RNA-binding</keyword>
<dbReference type="PROSITE" id="PS51194">
    <property type="entry name" value="HELICASE_CTER"/>
    <property type="match status" value="1"/>
</dbReference>
<dbReference type="SMART" id="SM00490">
    <property type="entry name" value="HELICc"/>
    <property type="match status" value="1"/>
</dbReference>
<dbReference type="Pfam" id="PF00271">
    <property type="entry name" value="Helicase_C"/>
    <property type="match status" value="1"/>
</dbReference>
<dbReference type="GO" id="GO:0003723">
    <property type="term" value="F:RNA binding"/>
    <property type="evidence" value="ECO:0007669"/>
    <property type="project" value="UniProtKB-UniRule"/>
</dbReference>
<gene>
    <name evidence="9" type="ORF">KI688_000856</name>
</gene>
<dbReference type="SUPFAM" id="SSF52540">
    <property type="entry name" value="P-loop containing nucleoside triphosphate hydrolases"/>
    <property type="match status" value="2"/>
</dbReference>
<dbReference type="GO" id="GO:0005524">
    <property type="term" value="F:ATP binding"/>
    <property type="evidence" value="ECO:0007669"/>
    <property type="project" value="UniProtKB-UniRule"/>
</dbReference>
<dbReference type="PROSITE" id="PS51192">
    <property type="entry name" value="HELICASE_ATP_BIND_1"/>
    <property type="match status" value="1"/>
</dbReference>
<comment type="caution">
    <text evidence="9">The sequence shown here is derived from an EMBL/GenBank/DDBJ whole genome shotgun (WGS) entry which is preliminary data.</text>
</comment>
<organism evidence="9 10">
    <name type="scientific">Linnemannia hyalina</name>
    <dbReference type="NCBI Taxonomy" id="64524"/>
    <lineage>
        <taxon>Eukaryota</taxon>
        <taxon>Fungi</taxon>
        <taxon>Fungi incertae sedis</taxon>
        <taxon>Mucoromycota</taxon>
        <taxon>Mortierellomycotina</taxon>
        <taxon>Mortierellomycetes</taxon>
        <taxon>Mortierellales</taxon>
        <taxon>Mortierellaceae</taxon>
        <taxon>Linnemannia</taxon>
    </lineage>
</organism>
<feature type="domain" description="Helicase ATP-binding" evidence="7">
    <location>
        <begin position="70"/>
        <end position="251"/>
    </location>
</feature>
<feature type="compositionally biased region" description="Basic residues" evidence="6">
    <location>
        <begin position="689"/>
        <end position="703"/>
    </location>
</feature>
<evidence type="ECO:0000256" key="2">
    <source>
        <dbReference type="ARBA" id="ARBA00022801"/>
    </source>
</evidence>
<accession>A0A9P7Y5B9</accession>
<dbReference type="GO" id="GO:0003724">
    <property type="term" value="F:RNA helicase activity"/>
    <property type="evidence" value="ECO:0007669"/>
    <property type="project" value="UniProtKB-EC"/>
</dbReference>
<dbReference type="AlphaFoldDB" id="A0A9P7Y5B9"/>
<evidence type="ECO:0000259" key="7">
    <source>
        <dbReference type="PROSITE" id="PS51192"/>
    </source>
</evidence>
<evidence type="ECO:0000313" key="9">
    <source>
        <dbReference type="EMBL" id="KAG9073071.1"/>
    </source>
</evidence>
<feature type="domain" description="Helicase C-terminal" evidence="8">
    <location>
        <begin position="322"/>
        <end position="477"/>
    </location>
</feature>
<sequence>MQLRSLATLQHGRVATSTTSSIDLDSSSSGASLEYTRPFTDLKNLQPSTLSTIQSTFGHEYMSKVQSSVLSTLPTSRDLLVKAKTGTGKTLAFLVAALESLMSLPDAESIKMKGKIGCVIIAPTRELALQISEEAQKLLGPLGWGVQHLVGGYGKGSQLDRISKEPSEFIVATPGRMKDLLGNNEFAAKIKESKILVLDEADTILQLGFRKELDTILETMPKDRQTFLFSATVDSKMDSLLEVALHKKSKERQGPIIIDTVGSKDINLNLATRQGYCFAPYQAHVALVRRIINDHLLSDMDFVHEQSLLMKPKSSTTTGGAPVQPKVAPVNTHKNKIMVFLPTTRGTQLYAKVFAKLSMGKELSVFDIHSAKSQRERTLTSRNFKNIKTPAVLFTSDISARGVDYPGVGLVIQVGAPLSLDHYIHRIGRTGRGDRKAKSKRGGASDNEQGKGVLILGDLDEGFIEHQLKPSPLFSVVKREEQYSDWESVVLGESLDRGFKKTLSKVDEKLAKSAYTAFLGYNLTVGPKIGSTDRKQILESADEYISAFGVQERPAVSTSFLERMGFMKHRLPALENGEEPIRQKHEYELVDGTFPTVNTRITRSHINTAAADSSDELEHDEFGDEIEQGLDQKESGQSWLSRKKRQEAFEEKIGLSETEYIKINEAEWEDFIEFKPGMPKLIEKLHSPKRMGHFGNRPSKKTSKIFSNNDGW</sequence>
<keyword evidence="5" id="KW-0347">Helicase</keyword>
<evidence type="ECO:0000313" key="10">
    <source>
        <dbReference type="Proteomes" id="UP000707451"/>
    </source>
</evidence>
<dbReference type="EC" id="3.6.4.13" evidence="5"/>
<dbReference type="InterPro" id="IPR027417">
    <property type="entry name" value="P-loop_NTPase"/>
</dbReference>
<keyword evidence="10" id="KW-1185">Reference proteome</keyword>
<reference evidence="9" key="1">
    <citation type="submission" date="2021-06" db="EMBL/GenBank/DDBJ databases">
        <title>Genome Sequence of Mortierella hyaline Strain SCG-10, a Cold-Adapted, Nitrate-Reducing Fungus Isolated from Soil in Minnesota, USA.</title>
        <authorList>
            <person name="Aldossari N."/>
        </authorList>
    </citation>
    <scope>NUCLEOTIDE SEQUENCE</scope>
    <source>
        <strain evidence="9">SCG-10</strain>
    </source>
</reference>